<proteinExistence type="predicted"/>
<dbReference type="OrthoDB" id="3231351at2759"/>
<feature type="non-terminal residue" evidence="1">
    <location>
        <position position="1"/>
    </location>
</feature>
<accession>A0A0D2KUU0</accession>
<dbReference type="Proteomes" id="UP000054270">
    <property type="component" value="Unassembled WGS sequence"/>
</dbReference>
<protein>
    <submittedName>
        <fullName evidence="1">Uncharacterized protein</fullName>
    </submittedName>
</protein>
<gene>
    <name evidence="1" type="ORF">HYPSUDRAFT_116840</name>
</gene>
<organism evidence="1 2">
    <name type="scientific">Hypholoma sublateritium (strain FD-334 SS-4)</name>
    <dbReference type="NCBI Taxonomy" id="945553"/>
    <lineage>
        <taxon>Eukaryota</taxon>
        <taxon>Fungi</taxon>
        <taxon>Dikarya</taxon>
        <taxon>Basidiomycota</taxon>
        <taxon>Agaricomycotina</taxon>
        <taxon>Agaricomycetes</taxon>
        <taxon>Agaricomycetidae</taxon>
        <taxon>Agaricales</taxon>
        <taxon>Agaricineae</taxon>
        <taxon>Strophariaceae</taxon>
        <taxon>Hypholoma</taxon>
    </lineage>
</organism>
<dbReference type="AlphaFoldDB" id="A0A0D2KUU0"/>
<dbReference type="OMA" id="PYHANIS"/>
<keyword evidence="2" id="KW-1185">Reference proteome</keyword>
<feature type="non-terminal residue" evidence="1">
    <location>
        <position position="158"/>
    </location>
</feature>
<name>A0A0D2KUU0_HYPSF</name>
<evidence type="ECO:0000313" key="1">
    <source>
        <dbReference type="EMBL" id="KJA18467.1"/>
    </source>
</evidence>
<dbReference type="EMBL" id="KN817589">
    <property type="protein sequence ID" value="KJA18467.1"/>
    <property type="molecule type" value="Genomic_DNA"/>
</dbReference>
<sequence>ASSKRAKKSSEPRIGAINWTDNLVWTLLSEVEKDENYCILFGKRDPKENTVGERKSSVYRRIAEAVLPDLFALDANAIRDRVKTKIESLTKVYAKHAKRLRATGEGVADNSDEGPGSEGTLKFYIGGEGPCVETPHYARNIWNEIEKEFIFFPTLHRI</sequence>
<evidence type="ECO:0000313" key="2">
    <source>
        <dbReference type="Proteomes" id="UP000054270"/>
    </source>
</evidence>
<reference evidence="2" key="1">
    <citation type="submission" date="2014-04" db="EMBL/GenBank/DDBJ databases">
        <title>Evolutionary Origins and Diversification of the Mycorrhizal Mutualists.</title>
        <authorList>
            <consortium name="DOE Joint Genome Institute"/>
            <consortium name="Mycorrhizal Genomics Consortium"/>
            <person name="Kohler A."/>
            <person name="Kuo A."/>
            <person name="Nagy L.G."/>
            <person name="Floudas D."/>
            <person name="Copeland A."/>
            <person name="Barry K.W."/>
            <person name="Cichocki N."/>
            <person name="Veneault-Fourrey C."/>
            <person name="LaButti K."/>
            <person name="Lindquist E.A."/>
            <person name="Lipzen A."/>
            <person name="Lundell T."/>
            <person name="Morin E."/>
            <person name="Murat C."/>
            <person name="Riley R."/>
            <person name="Ohm R."/>
            <person name="Sun H."/>
            <person name="Tunlid A."/>
            <person name="Henrissat B."/>
            <person name="Grigoriev I.V."/>
            <person name="Hibbett D.S."/>
            <person name="Martin F."/>
        </authorList>
    </citation>
    <scope>NUCLEOTIDE SEQUENCE [LARGE SCALE GENOMIC DNA]</scope>
    <source>
        <strain evidence="2">FD-334 SS-4</strain>
    </source>
</reference>